<dbReference type="SMART" id="SM01263">
    <property type="entry name" value="Leuk-A4-hydro_C"/>
    <property type="match status" value="1"/>
</dbReference>
<proteinExistence type="inferred from homology"/>
<keyword evidence="10" id="KW-1185">Reference proteome</keyword>
<dbReference type="GO" id="GO:0070006">
    <property type="term" value="F:metalloaminopeptidase activity"/>
    <property type="evidence" value="ECO:0007669"/>
    <property type="project" value="TreeGrafter"/>
</dbReference>
<protein>
    <recommendedName>
        <fullName evidence="8">Peptidase M1 leukotriene A4 hydrolase/aminopeptidase C-terminal domain-containing protein</fullName>
    </recommendedName>
</protein>
<organism evidence="9 10">
    <name type="scientific">Symbiodinium microadriaticum</name>
    <name type="common">Dinoflagellate</name>
    <name type="synonym">Zooxanthella microadriatica</name>
    <dbReference type="NCBI Taxonomy" id="2951"/>
    <lineage>
        <taxon>Eukaryota</taxon>
        <taxon>Sar</taxon>
        <taxon>Alveolata</taxon>
        <taxon>Dinophyceae</taxon>
        <taxon>Suessiales</taxon>
        <taxon>Symbiodiniaceae</taxon>
        <taxon>Symbiodinium</taxon>
    </lineage>
</organism>
<dbReference type="OrthoDB" id="415344at2759"/>
<keyword evidence="3" id="KW-0645">Protease</keyword>
<dbReference type="PANTHER" id="PTHR45726:SF3">
    <property type="entry name" value="LEUKOTRIENE A-4 HYDROLASE"/>
    <property type="match status" value="1"/>
</dbReference>
<dbReference type="InterPro" id="IPR038502">
    <property type="entry name" value="M1_LTA-4_hydro/amino_C_sf"/>
</dbReference>
<accession>A0A1Q9CWQ4</accession>
<keyword evidence="6" id="KW-0862">Zinc</keyword>
<keyword evidence="7" id="KW-0482">Metalloprotease</keyword>
<evidence type="ECO:0000256" key="6">
    <source>
        <dbReference type="ARBA" id="ARBA00022833"/>
    </source>
</evidence>
<comment type="cofactor">
    <cofactor evidence="1">
        <name>Zn(2+)</name>
        <dbReference type="ChEBI" id="CHEBI:29105"/>
    </cofactor>
</comment>
<evidence type="ECO:0000256" key="2">
    <source>
        <dbReference type="ARBA" id="ARBA00010136"/>
    </source>
</evidence>
<dbReference type="InterPro" id="IPR034015">
    <property type="entry name" value="M1_LTA4H"/>
</dbReference>
<dbReference type="SUPFAM" id="SSF48371">
    <property type="entry name" value="ARM repeat"/>
    <property type="match status" value="1"/>
</dbReference>
<name>A0A1Q9CWQ4_SYMMI</name>
<keyword evidence="5" id="KW-0378">Hydrolase</keyword>
<reference evidence="9 10" key="1">
    <citation type="submission" date="2016-02" db="EMBL/GenBank/DDBJ databases">
        <title>Genome analysis of coral dinoflagellate symbionts highlights evolutionary adaptations to a symbiotic lifestyle.</title>
        <authorList>
            <person name="Aranda M."/>
            <person name="Li Y."/>
            <person name="Liew Y.J."/>
            <person name="Baumgarten S."/>
            <person name="Simakov O."/>
            <person name="Wilson M."/>
            <person name="Piel J."/>
            <person name="Ashoor H."/>
            <person name="Bougouffa S."/>
            <person name="Bajic V.B."/>
            <person name="Ryu T."/>
            <person name="Ravasi T."/>
            <person name="Bayer T."/>
            <person name="Micklem G."/>
            <person name="Kim H."/>
            <person name="Bhak J."/>
            <person name="Lajeunesse T.C."/>
            <person name="Voolstra C.R."/>
        </authorList>
    </citation>
    <scope>NUCLEOTIDE SEQUENCE [LARGE SCALE GENOMIC DNA]</scope>
    <source>
        <strain evidence="9 10">CCMP2467</strain>
    </source>
</reference>
<evidence type="ECO:0000313" key="9">
    <source>
        <dbReference type="EMBL" id="OLP87315.1"/>
    </source>
</evidence>
<gene>
    <name evidence="9" type="ORF">AK812_SmicGene31492</name>
</gene>
<evidence type="ECO:0000259" key="8">
    <source>
        <dbReference type="SMART" id="SM01263"/>
    </source>
</evidence>
<evidence type="ECO:0000256" key="5">
    <source>
        <dbReference type="ARBA" id="ARBA00022801"/>
    </source>
</evidence>
<evidence type="ECO:0000313" key="10">
    <source>
        <dbReference type="Proteomes" id="UP000186817"/>
    </source>
</evidence>
<dbReference type="Proteomes" id="UP000186817">
    <property type="component" value="Unassembled WGS sequence"/>
</dbReference>
<dbReference type="GO" id="GO:0008270">
    <property type="term" value="F:zinc ion binding"/>
    <property type="evidence" value="ECO:0007669"/>
    <property type="project" value="InterPro"/>
</dbReference>
<dbReference type="EMBL" id="LSRX01000867">
    <property type="protein sequence ID" value="OLP87315.1"/>
    <property type="molecule type" value="Genomic_DNA"/>
</dbReference>
<dbReference type="InterPro" id="IPR016024">
    <property type="entry name" value="ARM-type_fold"/>
</dbReference>
<sequence>MKTSSGAGQDTDEWLRVRDGCLSVYQAVCDFDSDAVIGSRRGTHRSLSPEENDTLVRRLRGKCRDVPISEEVALAALKEVSMDLAEWPPDDWCAEQLRKQLRPPSSLAEVREVEKVVSAWEDIVPVEVVGGSENKLNKLIIRTAIHVKVKWTVLQQLFFLDLLQDSTSIYRDSVVHIGNAYGFNASSNVDVLRRWCVILIKHNCQDHVRVLETCLELQCEVAHFSSLFSAMVERAQSVTRWKFIAQGLWNSIQPRIHPIVQSHIFRILDIGGCIGSF</sequence>
<dbReference type="Gene3D" id="1.25.40.320">
    <property type="entry name" value="Peptidase M1, leukotriene A4 hydrolase/aminopeptidase C-terminal domain"/>
    <property type="match status" value="1"/>
</dbReference>
<evidence type="ECO:0000256" key="7">
    <source>
        <dbReference type="ARBA" id="ARBA00023049"/>
    </source>
</evidence>
<comment type="caution">
    <text evidence="9">The sequence shown here is derived from an EMBL/GenBank/DDBJ whole genome shotgun (WGS) entry which is preliminary data.</text>
</comment>
<dbReference type="PANTHER" id="PTHR45726">
    <property type="entry name" value="LEUKOTRIENE A-4 HYDROLASE"/>
    <property type="match status" value="1"/>
</dbReference>
<dbReference type="Pfam" id="PF09127">
    <property type="entry name" value="Leuk-A4-hydro_C"/>
    <property type="match status" value="1"/>
</dbReference>
<dbReference type="AlphaFoldDB" id="A0A1Q9CWQ4"/>
<evidence type="ECO:0000256" key="1">
    <source>
        <dbReference type="ARBA" id="ARBA00001947"/>
    </source>
</evidence>
<keyword evidence="4" id="KW-0479">Metal-binding</keyword>
<comment type="similarity">
    <text evidence="2">Belongs to the peptidase M1 family.</text>
</comment>
<dbReference type="GO" id="GO:0006508">
    <property type="term" value="P:proteolysis"/>
    <property type="evidence" value="ECO:0007669"/>
    <property type="project" value="UniProtKB-KW"/>
</dbReference>
<evidence type="ECO:0000256" key="4">
    <source>
        <dbReference type="ARBA" id="ARBA00022723"/>
    </source>
</evidence>
<dbReference type="InterPro" id="IPR015211">
    <property type="entry name" value="Peptidase_M1_C"/>
</dbReference>
<feature type="domain" description="Peptidase M1 leukotriene A4 hydrolase/aminopeptidase C-terminal" evidence="8">
    <location>
        <begin position="106"/>
        <end position="268"/>
    </location>
</feature>
<evidence type="ECO:0000256" key="3">
    <source>
        <dbReference type="ARBA" id="ARBA00022670"/>
    </source>
</evidence>